<dbReference type="Proteomes" id="UP001055072">
    <property type="component" value="Unassembled WGS sequence"/>
</dbReference>
<evidence type="ECO:0000313" key="1">
    <source>
        <dbReference type="EMBL" id="KAI0090932.1"/>
    </source>
</evidence>
<gene>
    <name evidence="1" type="ORF">BDY19DRAFT_664394</name>
</gene>
<evidence type="ECO:0000313" key="2">
    <source>
        <dbReference type="Proteomes" id="UP001055072"/>
    </source>
</evidence>
<comment type="caution">
    <text evidence="1">The sequence shown here is derived from an EMBL/GenBank/DDBJ whole genome shotgun (WGS) entry which is preliminary data.</text>
</comment>
<reference evidence="1" key="1">
    <citation type="journal article" date="2021" name="Environ. Microbiol.">
        <title>Gene family expansions and transcriptome signatures uncover fungal adaptations to wood decay.</title>
        <authorList>
            <person name="Hage H."/>
            <person name="Miyauchi S."/>
            <person name="Viragh M."/>
            <person name="Drula E."/>
            <person name="Min B."/>
            <person name="Chaduli D."/>
            <person name="Navarro D."/>
            <person name="Favel A."/>
            <person name="Norest M."/>
            <person name="Lesage-Meessen L."/>
            <person name="Balint B."/>
            <person name="Merenyi Z."/>
            <person name="de Eugenio L."/>
            <person name="Morin E."/>
            <person name="Martinez A.T."/>
            <person name="Baldrian P."/>
            <person name="Stursova M."/>
            <person name="Martinez M.J."/>
            <person name="Novotny C."/>
            <person name="Magnuson J.K."/>
            <person name="Spatafora J.W."/>
            <person name="Maurice S."/>
            <person name="Pangilinan J."/>
            <person name="Andreopoulos W."/>
            <person name="LaButti K."/>
            <person name="Hundley H."/>
            <person name="Na H."/>
            <person name="Kuo A."/>
            <person name="Barry K."/>
            <person name="Lipzen A."/>
            <person name="Henrissat B."/>
            <person name="Riley R."/>
            <person name="Ahrendt S."/>
            <person name="Nagy L.G."/>
            <person name="Grigoriev I.V."/>
            <person name="Martin F."/>
            <person name="Rosso M.N."/>
        </authorList>
    </citation>
    <scope>NUCLEOTIDE SEQUENCE</scope>
    <source>
        <strain evidence="1">CBS 384.51</strain>
    </source>
</reference>
<sequence>MPRQRSEVSAATKKTRNSRNPPAITTQQRLRESTTPLNAEEEQDLDLNNRDRSESSEDEDDPMEDENEDTKTCLKEAARALSRDKHTQSCSKYLRKLRRQARWIKRLLGPAVDMSDLLLYGPFCLDSDLDANLPDLSLDAFDQESFDNICDEDRQRMGNQYRSLFNIIPSLRTDLEFFAANETRMLRFTSFLSENADAGRRDDVKIIKQGIVELLPDNGENDTPITVQDRSKAERGWYNFATARLLCSRSMLGAFEDNSDTFATEVVEGRRCLHAGDFMTFLYEEDADYDELDVESGFLRNKFLLKVFRYIFTGRASAFSSTPGPSYIGRAPIAVAAKRTTVTPEMIAWTVVMTYFALCSQETWCLRDGGVYLPDLWNEIVEVFEDKESRWVIETLQWWNFHVWGPSSVKADLRFQRHSQTSTAAKLRAQRAARKAARESSTG</sequence>
<proteinExistence type="predicted"/>
<keyword evidence="2" id="KW-1185">Reference proteome</keyword>
<protein>
    <submittedName>
        <fullName evidence="1">Uncharacterized protein</fullName>
    </submittedName>
</protein>
<organism evidence="1 2">
    <name type="scientific">Irpex rosettiformis</name>
    <dbReference type="NCBI Taxonomy" id="378272"/>
    <lineage>
        <taxon>Eukaryota</taxon>
        <taxon>Fungi</taxon>
        <taxon>Dikarya</taxon>
        <taxon>Basidiomycota</taxon>
        <taxon>Agaricomycotina</taxon>
        <taxon>Agaricomycetes</taxon>
        <taxon>Polyporales</taxon>
        <taxon>Irpicaceae</taxon>
        <taxon>Irpex</taxon>
    </lineage>
</organism>
<dbReference type="EMBL" id="MU274906">
    <property type="protein sequence ID" value="KAI0090932.1"/>
    <property type="molecule type" value="Genomic_DNA"/>
</dbReference>
<name>A0ACB8U969_9APHY</name>
<accession>A0ACB8U969</accession>